<dbReference type="NCBIfam" id="TIGR02857">
    <property type="entry name" value="CydD"/>
    <property type="match status" value="1"/>
</dbReference>
<evidence type="ECO:0000256" key="7">
    <source>
        <dbReference type="ARBA" id="ARBA00023136"/>
    </source>
</evidence>
<dbReference type="PANTHER" id="PTHR24221">
    <property type="entry name" value="ATP-BINDING CASSETTE SUB-FAMILY B"/>
    <property type="match status" value="1"/>
</dbReference>
<evidence type="ECO:0000256" key="4">
    <source>
        <dbReference type="ARBA" id="ARBA00022741"/>
    </source>
</evidence>
<evidence type="ECO:0000259" key="9">
    <source>
        <dbReference type="PROSITE" id="PS50893"/>
    </source>
</evidence>
<keyword evidence="3 8" id="KW-0812">Transmembrane</keyword>
<comment type="caution">
    <text evidence="11">The sequence shown here is derived from an EMBL/GenBank/DDBJ whole genome shotgun (WGS) entry which is preliminary data.</text>
</comment>
<dbReference type="EMBL" id="SSWX01000016">
    <property type="protein sequence ID" value="THJ32228.1"/>
    <property type="molecule type" value="Genomic_DNA"/>
</dbReference>
<reference evidence="11 12" key="1">
    <citation type="submission" date="2019-04" db="EMBL/GenBank/DDBJ databases">
        <title>Lampropedia sp YIM MLB12 draf genome.</title>
        <authorList>
            <person name="Wang Y.-X."/>
        </authorList>
    </citation>
    <scope>NUCLEOTIDE SEQUENCE [LARGE SCALE GENOMIC DNA]</scope>
    <source>
        <strain evidence="11 12">YIM MLB12</strain>
    </source>
</reference>
<dbReference type="SUPFAM" id="SSF52540">
    <property type="entry name" value="P-loop containing nucleoside triphosphate hydrolases"/>
    <property type="match status" value="1"/>
</dbReference>
<feature type="transmembrane region" description="Helical" evidence="8">
    <location>
        <begin position="21"/>
        <end position="39"/>
    </location>
</feature>
<dbReference type="PROSITE" id="PS50893">
    <property type="entry name" value="ABC_TRANSPORTER_2"/>
    <property type="match status" value="1"/>
</dbReference>
<evidence type="ECO:0000313" key="11">
    <source>
        <dbReference type="EMBL" id="THJ32228.1"/>
    </source>
</evidence>
<dbReference type="InterPro" id="IPR003593">
    <property type="entry name" value="AAA+_ATPase"/>
</dbReference>
<dbReference type="InterPro" id="IPR011527">
    <property type="entry name" value="ABC1_TM_dom"/>
</dbReference>
<evidence type="ECO:0000256" key="2">
    <source>
        <dbReference type="ARBA" id="ARBA00022475"/>
    </source>
</evidence>
<keyword evidence="12" id="KW-1185">Reference proteome</keyword>
<dbReference type="InterPro" id="IPR003439">
    <property type="entry name" value="ABC_transporter-like_ATP-bd"/>
</dbReference>
<feature type="transmembrane region" description="Helical" evidence="8">
    <location>
        <begin position="243"/>
        <end position="267"/>
    </location>
</feature>
<dbReference type="Pfam" id="PF00005">
    <property type="entry name" value="ABC_tran"/>
    <property type="match status" value="1"/>
</dbReference>
<protein>
    <submittedName>
        <fullName evidence="11">Thiol reductant ABC exporter subunit CydD</fullName>
    </submittedName>
</protein>
<keyword evidence="7 8" id="KW-0472">Membrane</keyword>
<dbReference type="GO" id="GO:0034040">
    <property type="term" value="F:ATPase-coupled lipid transmembrane transporter activity"/>
    <property type="evidence" value="ECO:0007669"/>
    <property type="project" value="TreeGrafter"/>
</dbReference>
<evidence type="ECO:0000256" key="5">
    <source>
        <dbReference type="ARBA" id="ARBA00022840"/>
    </source>
</evidence>
<feature type="transmembrane region" description="Helical" evidence="8">
    <location>
        <begin position="141"/>
        <end position="158"/>
    </location>
</feature>
<proteinExistence type="predicted"/>
<evidence type="ECO:0000256" key="8">
    <source>
        <dbReference type="SAM" id="Phobius"/>
    </source>
</evidence>
<dbReference type="InterPro" id="IPR027417">
    <property type="entry name" value="P-loop_NTPase"/>
</dbReference>
<feature type="transmembrane region" description="Helical" evidence="8">
    <location>
        <begin position="59"/>
        <end position="77"/>
    </location>
</feature>
<keyword evidence="4" id="KW-0547">Nucleotide-binding</keyword>
<dbReference type="Pfam" id="PF00664">
    <property type="entry name" value="ABC_membrane"/>
    <property type="match status" value="1"/>
</dbReference>
<evidence type="ECO:0000256" key="6">
    <source>
        <dbReference type="ARBA" id="ARBA00022989"/>
    </source>
</evidence>
<dbReference type="GO" id="GO:0005524">
    <property type="term" value="F:ATP binding"/>
    <property type="evidence" value="ECO:0007669"/>
    <property type="project" value="UniProtKB-KW"/>
</dbReference>
<dbReference type="RefSeq" id="WP_136406987.1">
    <property type="nucleotide sequence ID" value="NZ_SSWX01000016.1"/>
</dbReference>
<organism evidence="11 12">
    <name type="scientific">Lampropedia aestuarii</name>
    <dbReference type="NCBI Taxonomy" id="2562762"/>
    <lineage>
        <taxon>Bacteria</taxon>
        <taxon>Pseudomonadati</taxon>
        <taxon>Pseudomonadota</taxon>
        <taxon>Betaproteobacteria</taxon>
        <taxon>Burkholderiales</taxon>
        <taxon>Comamonadaceae</taxon>
        <taxon>Lampropedia</taxon>
    </lineage>
</organism>
<comment type="subcellular location">
    <subcellularLocation>
        <location evidence="1">Cell membrane</location>
        <topology evidence="1">Multi-pass membrane protein</topology>
    </subcellularLocation>
</comment>
<dbReference type="GO" id="GO:0140359">
    <property type="term" value="F:ABC-type transporter activity"/>
    <property type="evidence" value="ECO:0007669"/>
    <property type="project" value="InterPro"/>
</dbReference>
<sequence>MKSQRTQSPSHSRHWSYTLQGVASLLWIGQTWCIASVVARLMATQNPELVTAPAIDMVWVLQWVAAIALLGAARAALEYLGTQRSYVFARGVLSQLRGQFGQQLRQSSPLDARRPTSGEITSVWMEQAEAIVPWLARYQAAQWRVVIAAPVIAIVVAWHSWIAALLLLMAAPLIPLFMAIIGWRAQAVSEEQMQSLGSLHGQLLERLRALPTLRAMHAVDATAQRLSHQGKEVAGKTMKVLRIAMLSSAVLELFSALGVALVAVYIGFHLLGELPFGSWGTPLTLQSGLFILMLAPSFFEPLRELSAVWHDKANGQAAMQRMRHLLGGLASLPQTQPLEMQGDHSLADAVSLNTAPSISLVQASPRLHQLRDTQANTPPHATAVAPVDVFIPAGAHVAITGPSGCGKSMLLAMVAGLIDLDSGHVVIDQHHMNDANASKLRQGMAWMGQNPQFFTGSLAKNLHLGRSHTHQGASDQAVLASVGLADVATEHQGLRLGEGGSGISGGEALRLALARLAVNTEAQLLLLDEPTAHLDSGTAQQVIRTIVQIARHKTLLVVTHDPDMVAAMPYVLQLDGHGGATWLVHPEEVLV</sequence>
<dbReference type="GO" id="GO:0042883">
    <property type="term" value="P:cysteine transport"/>
    <property type="evidence" value="ECO:0007669"/>
    <property type="project" value="InterPro"/>
</dbReference>
<dbReference type="GO" id="GO:0005886">
    <property type="term" value="C:plasma membrane"/>
    <property type="evidence" value="ECO:0007669"/>
    <property type="project" value="UniProtKB-SubCell"/>
</dbReference>
<dbReference type="InterPro" id="IPR036640">
    <property type="entry name" value="ABC1_TM_sf"/>
</dbReference>
<gene>
    <name evidence="11" type="primary">cydD</name>
    <name evidence="11" type="ORF">E8K88_12400</name>
</gene>
<dbReference type="InterPro" id="IPR039421">
    <property type="entry name" value="Type_1_exporter"/>
</dbReference>
<dbReference type="OrthoDB" id="9806127at2"/>
<feature type="transmembrane region" description="Helical" evidence="8">
    <location>
        <begin position="164"/>
        <end position="183"/>
    </location>
</feature>
<evidence type="ECO:0000256" key="1">
    <source>
        <dbReference type="ARBA" id="ARBA00004651"/>
    </source>
</evidence>
<dbReference type="PANTHER" id="PTHR24221:SF261">
    <property type="entry name" value="GLUTATHIONE_L-CYSTEINE TRANSPORT SYSTEM ATP-BINDING_PERMEASE PROTEIN CYDD"/>
    <property type="match status" value="1"/>
</dbReference>
<accession>A0A4S5BQX2</accession>
<keyword evidence="5" id="KW-0067">ATP-binding</keyword>
<name>A0A4S5BQX2_9BURK</name>
<dbReference type="Proteomes" id="UP000306236">
    <property type="component" value="Unassembled WGS sequence"/>
</dbReference>
<feature type="domain" description="ABC transporter" evidence="9">
    <location>
        <begin position="368"/>
        <end position="591"/>
    </location>
</feature>
<keyword evidence="6 8" id="KW-1133">Transmembrane helix</keyword>
<dbReference type="AlphaFoldDB" id="A0A4S5BQX2"/>
<dbReference type="Gene3D" id="3.40.50.300">
    <property type="entry name" value="P-loop containing nucleotide triphosphate hydrolases"/>
    <property type="match status" value="1"/>
</dbReference>
<keyword evidence="2" id="KW-1003">Cell membrane</keyword>
<evidence type="ECO:0000259" key="10">
    <source>
        <dbReference type="PROSITE" id="PS50929"/>
    </source>
</evidence>
<feature type="domain" description="ABC transmembrane type-1" evidence="10">
    <location>
        <begin position="22"/>
        <end position="314"/>
    </location>
</feature>
<evidence type="ECO:0000256" key="3">
    <source>
        <dbReference type="ARBA" id="ARBA00022692"/>
    </source>
</evidence>
<dbReference type="InterPro" id="IPR014216">
    <property type="entry name" value="ABC_transptr_CydD"/>
</dbReference>
<dbReference type="SMART" id="SM00382">
    <property type="entry name" value="AAA"/>
    <property type="match status" value="1"/>
</dbReference>
<evidence type="ECO:0000313" key="12">
    <source>
        <dbReference type="Proteomes" id="UP000306236"/>
    </source>
</evidence>
<dbReference type="CDD" id="cd18584">
    <property type="entry name" value="ABC_6TM_AarD_CydD"/>
    <property type="match status" value="1"/>
</dbReference>
<dbReference type="SUPFAM" id="SSF90123">
    <property type="entry name" value="ABC transporter transmembrane region"/>
    <property type="match status" value="1"/>
</dbReference>
<dbReference type="GO" id="GO:0016887">
    <property type="term" value="F:ATP hydrolysis activity"/>
    <property type="evidence" value="ECO:0007669"/>
    <property type="project" value="InterPro"/>
</dbReference>
<dbReference type="PROSITE" id="PS50929">
    <property type="entry name" value="ABC_TM1F"/>
    <property type="match status" value="1"/>
</dbReference>
<dbReference type="Gene3D" id="1.20.1560.10">
    <property type="entry name" value="ABC transporter type 1, transmembrane domain"/>
    <property type="match status" value="1"/>
</dbReference>